<organism evidence="11 12">
    <name type="scientific">Plasticicumulans acidivorans</name>
    <dbReference type="NCBI Taxonomy" id="886464"/>
    <lineage>
        <taxon>Bacteria</taxon>
        <taxon>Pseudomonadati</taxon>
        <taxon>Pseudomonadota</taxon>
        <taxon>Gammaproteobacteria</taxon>
        <taxon>Candidatus Competibacteraceae</taxon>
        <taxon>Plasticicumulans</taxon>
    </lineage>
</organism>
<evidence type="ECO:0000256" key="6">
    <source>
        <dbReference type="ARBA" id="ARBA00023268"/>
    </source>
</evidence>
<comment type="domain">
    <text evidence="8">Has four distinct domains: an N-terminal nucleotidyltransferase (NT) domain responsible for UTase activity, a central HD domain that encodes UR activity, and two C-terminal ACT domains that seem to have a role in glutamine sensing.</text>
</comment>
<evidence type="ECO:0000256" key="5">
    <source>
        <dbReference type="ARBA" id="ARBA00022842"/>
    </source>
</evidence>
<evidence type="ECO:0000256" key="4">
    <source>
        <dbReference type="ARBA" id="ARBA00022801"/>
    </source>
</evidence>
<keyword evidence="6 8" id="KW-0511">Multifunctional enzyme</keyword>
<dbReference type="PROSITE" id="PS51831">
    <property type="entry name" value="HD"/>
    <property type="match status" value="1"/>
</dbReference>
<dbReference type="SMART" id="SM00471">
    <property type="entry name" value="HDc"/>
    <property type="match status" value="1"/>
</dbReference>
<dbReference type="NCBIfam" id="TIGR01693">
    <property type="entry name" value="UTase_glnD"/>
    <property type="match status" value="1"/>
</dbReference>
<comment type="similarity">
    <text evidence="8">Belongs to the GlnD family.</text>
</comment>
<dbReference type="AlphaFoldDB" id="A0A317MXA5"/>
<dbReference type="GO" id="GO:0008893">
    <property type="term" value="F:guanosine-3',5'-bis(diphosphate) 3'-diphosphatase activity"/>
    <property type="evidence" value="ECO:0007669"/>
    <property type="project" value="UniProtKB-EC"/>
</dbReference>
<keyword evidence="5 8" id="KW-0460">Magnesium</keyword>
<dbReference type="HAMAP" id="MF_00277">
    <property type="entry name" value="PII_uridylyl_transf"/>
    <property type="match status" value="1"/>
</dbReference>
<comment type="caution">
    <text evidence="8">Lacks conserved residue(s) required for the propagation of feature annotation.</text>
</comment>
<dbReference type="InterPro" id="IPR045865">
    <property type="entry name" value="ACT-like_dom_sf"/>
</dbReference>
<evidence type="ECO:0000256" key="1">
    <source>
        <dbReference type="ARBA" id="ARBA00022679"/>
    </source>
</evidence>
<dbReference type="EC" id="3.1.4.-" evidence="8"/>
<name>A0A317MXA5_9GAMM</name>
<dbReference type="CDD" id="cd00077">
    <property type="entry name" value="HDc"/>
    <property type="match status" value="1"/>
</dbReference>
<gene>
    <name evidence="8" type="primary">glnD</name>
    <name evidence="11" type="ORF">C7443_103457</name>
</gene>
<feature type="domain" description="ACT" evidence="9">
    <location>
        <begin position="817"/>
        <end position="890"/>
    </location>
</feature>
<evidence type="ECO:0000256" key="2">
    <source>
        <dbReference type="ARBA" id="ARBA00022695"/>
    </source>
</evidence>
<dbReference type="RefSeq" id="WP_246004588.1">
    <property type="nucleotide sequence ID" value="NZ_QGTJ01000003.1"/>
</dbReference>
<comment type="caution">
    <text evidence="11">The sequence shown here is derived from an EMBL/GenBank/DDBJ whole genome shotgun (WGS) entry which is preliminary data.</text>
</comment>
<dbReference type="Gene3D" id="1.20.120.330">
    <property type="entry name" value="Nucleotidyltransferases domain 2"/>
    <property type="match status" value="1"/>
</dbReference>
<dbReference type="PIRSF" id="PIRSF006288">
    <property type="entry name" value="PII_uridyltransf"/>
    <property type="match status" value="1"/>
</dbReference>
<dbReference type="CDD" id="cd04899">
    <property type="entry name" value="ACT_ACR-UUR-like_2"/>
    <property type="match status" value="1"/>
</dbReference>
<keyword evidence="4 8" id="KW-0378">Hydrolase</keyword>
<dbReference type="EC" id="2.7.7.59" evidence="8"/>
<comment type="catalytic activity">
    <reaction evidence="8">
        <text>[protein-PII]-L-tyrosine + UTP = [protein-PII]-uridylyl-L-tyrosine + diphosphate</text>
        <dbReference type="Rhea" id="RHEA:13673"/>
        <dbReference type="Rhea" id="RHEA-COMP:12147"/>
        <dbReference type="Rhea" id="RHEA-COMP:12148"/>
        <dbReference type="ChEBI" id="CHEBI:33019"/>
        <dbReference type="ChEBI" id="CHEBI:46398"/>
        <dbReference type="ChEBI" id="CHEBI:46858"/>
        <dbReference type="ChEBI" id="CHEBI:90602"/>
        <dbReference type="EC" id="2.7.7.59"/>
    </reaction>
</comment>
<comment type="catalytic activity">
    <reaction evidence="7">
        <text>guanosine 3',5'-bis(diphosphate) + H2O = GDP + diphosphate + H(+)</text>
        <dbReference type="Rhea" id="RHEA:14253"/>
        <dbReference type="ChEBI" id="CHEBI:15377"/>
        <dbReference type="ChEBI" id="CHEBI:15378"/>
        <dbReference type="ChEBI" id="CHEBI:33019"/>
        <dbReference type="ChEBI" id="CHEBI:58189"/>
        <dbReference type="ChEBI" id="CHEBI:77828"/>
        <dbReference type="EC" id="3.1.7.2"/>
    </reaction>
</comment>
<evidence type="ECO:0000259" key="9">
    <source>
        <dbReference type="PROSITE" id="PS51671"/>
    </source>
</evidence>
<dbReference type="InterPro" id="IPR010043">
    <property type="entry name" value="UTase/UR"/>
</dbReference>
<dbReference type="FunFam" id="1.10.3090.10:FF:000005">
    <property type="entry name" value="Bifunctional uridylyltransferase/uridylyl-removing enzyme"/>
    <property type="match status" value="1"/>
</dbReference>
<dbReference type="SUPFAM" id="SSF55021">
    <property type="entry name" value="ACT-like"/>
    <property type="match status" value="2"/>
</dbReference>
<dbReference type="InterPro" id="IPR043519">
    <property type="entry name" value="NT_sf"/>
</dbReference>
<accession>A0A317MXA5</accession>
<comment type="catalytic activity">
    <reaction evidence="8">
        <text>[protein-PII]-uridylyl-L-tyrosine + H2O = [protein-PII]-L-tyrosine + UMP + H(+)</text>
        <dbReference type="Rhea" id="RHEA:48600"/>
        <dbReference type="Rhea" id="RHEA-COMP:12147"/>
        <dbReference type="Rhea" id="RHEA-COMP:12148"/>
        <dbReference type="ChEBI" id="CHEBI:15377"/>
        <dbReference type="ChEBI" id="CHEBI:15378"/>
        <dbReference type="ChEBI" id="CHEBI:46858"/>
        <dbReference type="ChEBI" id="CHEBI:57865"/>
        <dbReference type="ChEBI" id="CHEBI:90602"/>
    </reaction>
</comment>
<sequence length="890" mass="102861">MQPAMSAGPAEILDFAELSHALAAETPAIAPFKEALRAADARLREHFIHGVHARVLVPLRARFIDRILSMLWLRFIGERDDMALLAVGGYGRGELHPGSDVDILLLLEKTEDKATGAAIERLLTFLWDIGLEVGQSVRTLDDCEREADADITVTTNLMEARLLAGPMSLLESMRRRTAPDHIWPTRKFLEAKRIEQERRYRKFHDTEYNLEPNVKEGPGGLRDLQMIGWVAKRHFGAQTLRDLTSHGFLTEAEYAELSEYQDFLWQVRFGLHIVNGRREDRLLFDHQRALAQLFGYRDDGRMLAVEQFMQRYYRTIMELSRLNEMLLQLFEEAIIQPEDDTPPIPLNRRFQIRKGYLDVTRPNVFLRYPVALLELFLLLQQNPGIRGVRAETIRLIRAHRPLIDEKFRNDVRAKTLFMEILRQPQCLTRQLRRMNKYGILAAYLPEFGSIVGRMQHDLFHTYTVDQHTLFVVRNLRRFYLTKFDKDHPHCSAVCRNIPKPELLYIAGLYHDIAKGRGGDHSVLGAEDAEAFCLRHGLSRYDTKLVSWLVRNHLVMSLTAQKKDIQDPDVVDTFARQVGDRTHLDYLYLLTVADIRATNPNLWNQWRASLLRELYESTRQALRRGLGNPLDKEELIREVQEHTRKLLGHKISDKSRIDQVWSSFGDDYFLRYSPDEIAWHTRAVLKKRDDGRPLVLIIARNDSKRGGTEIFIYTRDQKNLFAHVSAVLDQLNLDILDARIVTSVGEYTLDSFTVLEDSGAPITDRKRIRAITRRLRRQLLNPNAALSPPSRRAPRVLRHFRTPTQIRFNDDPQHRYTVLTLVTSDRPGLLCRIGRAFMERSILVQNAKIATIGARAEDIFFITDADNLPLDAAEARQALHDTLLRQLEQAD</sequence>
<proteinExistence type="inferred from homology"/>
<dbReference type="InterPro" id="IPR013546">
    <property type="entry name" value="PII_UdlTrfase/GS_AdlTrfase"/>
</dbReference>
<feature type="domain" description="HD" evidence="10">
    <location>
        <begin position="464"/>
        <end position="586"/>
    </location>
</feature>
<dbReference type="Proteomes" id="UP000246569">
    <property type="component" value="Unassembled WGS sequence"/>
</dbReference>
<protein>
    <recommendedName>
        <fullName evidence="8">Bifunctional uridylyltransferase/uridylyl-removing enzyme</fullName>
        <shortName evidence="8">UTase/UR</shortName>
    </recommendedName>
    <alternativeName>
        <fullName evidence="8">Bifunctional [protein-PII] modification enzyme</fullName>
    </alternativeName>
    <alternativeName>
        <fullName evidence="8">Bifunctional nitrogen sensor protein</fullName>
    </alternativeName>
    <domain>
        <recommendedName>
            <fullName evidence="8">[Protein-PII] uridylyltransferase</fullName>
            <shortName evidence="8">PII uridylyltransferase</shortName>
            <shortName evidence="8">UTase</shortName>
            <ecNumber evidence="8">2.7.7.59</ecNumber>
        </recommendedName>
    </domain>
    <domain>
        <recommendedName>
            <fullName evidence="8">[Protein-PII]-UMP uridylyl-removing enzyme</fullName>
            <shortName evidence="8">UR</shortName>
            <ecNumber evidence="8">3.1.4.-</ecNumber>
        </recommendedName>
    </domain>
</protein>
<dbReference type="PANTHER" id="PTHR47320">
    <property type="entry name" value="BIFUNCTIONAL URIDYLYLTRANSFERASE/URIDYLYL-REMOVING ENZYME"/>
    <property type="match status" value="1"/>
</dbReference>
<evidence type="ECO:0000313" key="11">
    <source>
        <dbReference type="EMBL" id="PWV63526.1"/>
    </source>
</evidence>
<dbReference type="SUPFAM" id="SSF81593">
    <property type="entry name" value="Nucleotidyltransferase substrate binding subunit/domain"/>
    <property type="match status" value="1"/>
</dbReference>
<dbReference type="InterPro" id="IPR006674">
    <property type="entry name" value="HD_domain"/>
</dbReference>
<dbReference type="SUPFAM" id="SSF81301">
    <property type="entry name" value="Nucleotidyltransferase"/>
    <property type="match status" value="1"/>
</dbReference>
<dbReference type="EMBL" id="QGTJ01000003">
    <property type="protein sequence ID" value="PWV63526.1"/>
    <property type="molecule type" value="Genomic_DNA"/>
</dbReference>
<keyword evidence="2 8" id="KW-0548">Nucleotidyltransferase</keyword>
<dbReference type="GO" id="GO:0008081">
    <property type="term" value="F:phosphoric diester hydrolase activity"/>
    <property type="evidence" value="ECO:0007669"/>
    <property type="project" value="UniProtKB-UniRule"/>
</dbReference>
<dbReference type="GO" id="GO:0008773">
    <property type="term" value="F:[protein-PII] uridylyltransferase activity"/>
    <property type="evidence" value="ECO:0007669"/>
    <property type="project" value="UniProtKB-UniRule"/>
</dbReference>
<evidence type="ECO:0000256" key="3">
    <source>
        <dbReference type="ARBA" id="ARBA00022737"/>
    </source>
</evidence>
<comment type="cofactor">
    <cofactor evidence="8">
        <name>Mg(2+)</name>
        <dbReference type="ChEBI" id="CHEBI:18420"/>
    </cofactor>
</comment>
<dbReference type="Pfam" id="PF08335">
    <property type="entry name" value="GlnD_UR_UTase"/>
    <property type="match status" value="1"/>
</dbReference>
<evidence type="ECO:0000313" key="12">
    <source>
        <dbReference type="Proteomes" id="UP000246569"/>
    </source>
</evidence>
<feature type="domain" description="ACT" evidence="9">
    <location>
        <begin position="708"/>
        <end position="792"/>
    </location>
</feature>
<comment type="function">
    <text evidence="8">Modifies, by uridylylation and deuridylylation, the PII regulatory proteins (GlnB and homologs), in response to the nitrogen status of the cell that GlnD senses through the glutamine level. Under low glutamine levels, catalyzes the conversion of the PII proteins and UTP to PII-UMP and PPi, while under higher glutamine levels, GlnD hydrolyzes PII-UMP to PII and UMP (deuridylylation). Thus, controls uridylylation state and activity of the PII proteins, and plays an important role in the regulation of nitrogen metabolism.</text>
</comment>
<keyword evidence="1 8" id="KW-0808">Transferase</keyword>
<keyword evidence="12" id="KW-1185">Reference proteome</keyword>
<dbReference type="InterPro" id="IPR002912">
    <property type="entry name" value="ACT_dom"/>
</dbReference>
<dbReference type="CDD" id="cd04900">
    <property type="entry name" value="ACT_UUR-like_1"/>
    <property type="match status" value="1"/>
</dbReference>
<dbReference type="PROSITE" id="PS51671">
    <property type="entry name" value="ACT"/>
    <property type="match status" value="2"/>
</dbReference>
<dbReference type="PANTHER" id="PTHR47320:SF1">
    <property type="entry name" value="BIFUNCTIONAL URIDYLYLTRANSFERASE_URIDYLYL-REMOVING ENZYME"/>
    <property type="match status" value="1"/>
</dbReference>
<reference evidence="11 12" key="1">
    <citation type="submission" date="2018-05" db="EMBL/GenBank/DDBJ databases">
        <title>Genomic Encyclopedia of Type Strains, Phase IV (KMG-IV): sequencing the most valuable type-strain genomes for metagenomic binning, comparative biology and taxonomic classification.</title>
        <authorList>
            <person name="Goeker M."/>
        </authorList>
    </citation>
    <scope>NUCLEOTIDE SEQUENCE [LARGE SCALE GENOMIC DNA]</scope>
    <source>
        <strain evidence="11 12">DSM 23606</strain>
    </source>
</reference>
<feature type="region of interest" description="Uridylyltransferase" evidence="8">
    <location>
        <begin position="1"/>
        <end position="345"/>
    </location>
</feature>
<dbReference type="Pfam" id="PF01966">
    <property type="entry name" value="HD"/>
    <property type="match status" value="1"/>
</dbReference>
<dbReference type="InterPro" id="IPR002934">
    <property type="entry name" value="Polymerase_NTP_transf_dom"/>
</dbReference>
<dbReference type="InterPro" id="IPR003607">
    <property type="entry name" value="HD/PDEase_dom"/>
</dbReference>
<evidence type="ECO:0000259" key="10">
    <source>
        <dbReference type="PROSITE" id="PS51831"/>
    </source>
</evidence>
<dbReference type="Gene3D" id="1.10.3090.10">
    <property type="entry name" value="cca-adding enzyme, domain 2"/>
    <property type="match status" value="1"/>
</dbReference>
<keyword evidence="3" id="KW-0677">Repeat</keyword>
<evidence type="ECO:0000256" key="8">
    <source>
        <dbReference type="HAMAP-Rule" id="MF_00277"/>
    </source>
</evidence>
<dbReference type="SUPFAM" id="SSF109604">
    <property type="entry name" value="HD-domain/PDEase-like"/>
    <property type="match status" value="1"/>
</dbReference>
<dbReference type="CDD" id="cd05401">
    <property type="entry name" value="NT_GlnE_GlnD_like"/>
    <property type="match status" value="1"/>
</dbReference>
<dbReference type="Pfam" id="PF01909">
    <property type="entry name" value="NTP_transf_2"/>
    <property type="match status" value="1"/>
</dbReference>
<evidence type="ECO:0000256" key="7">
    <source>
        <dbReference type="ARBA" id="ARBA00047968"/>
    </source>
</evidence>
<dbReference type="GO" id="GO:0006808">
    <property type="term" value="P:regulation of nitrogen utilization"/>
    <property type="evidence" value="ECO:0007669"/>
    <property type="project" value="UniProtKB-UniRule"/>
</dbReference>
<comment type="activity regulation">
    <text evidence="8">Uridylyltransferase (UTase) activity is inhibited by glutamine, while glutamine activates uridylyl-removing (UR) activity.</text>
</comment>